<dbReference type="GO" id="GO:0012505">
    <property type="term" value="C:endomembrane system"/>
    <property type="evidence" value="ECO:0007669"/>
    <property type="project" value="UniProtKB-SubCell"/>
</dbReference>
<comment type="caution">
    <text evidence="7">The sequence shown here is derived from an EMBL/GenBank/DDBJ whole genome shotgun (WGS) entry which is preliminary data.</text>
</comment>
<evidence type="ECO:0000256" key="1">
    <source>
        <dbReference type="ARBA" id="ARBA00004127"/>
    </source>
</evidence>
<dbReference type="RefSeq" id="WP_123225342.1">
    <property type="nucleotide sequence ID" value="NZ_RJSF01000049.1"/>
</dbReference>
<evidence type="ECO:0000256" key="2">
    <source>
        <dbReference type="ARBA" id="ARBA00022692"/>
    </source>
</evidence>
<name>A0A3N0GF62_9ACTN</name>
<keyword evidence="2 5" id="KW-0812">Transmembrane</keyword>
<feature type="transmembrane region" description="Helical" evidence="5">
    <location>
        <begin position="6"/>
        <end position="29"/>
    </location>
</feature>
<organism evidence="7 8">
    <name type="scientific">Nocardioides pocheonensis</name>
    <dbReference type="NCBI Taxonomy" id="661485"/>
    <lineage>
        <taxon>Bacteria</taxon>
        <taxon>Bacillati</taxon>
        <taxon>Actinomycetota</taxon>
        <taxon>Actinomycetes</taxon>
        <taxon>Propionibacteriales</taxon>
        <taxon>Nocardioidaceae</taxon>
        <taxon>Nocardioides</taxon>
    </lineage>
</organism>
<keyword evidence="8" id="KW-1185">Reference proteome</keyword>
<feature type="domain" description="DUF1232" evidence="6">
    <location>
        <begin position="65"/>
        <end position="100"/>
    </location>
</feature>
<sequence length="137" mass="14779">MDGSGWTWLIAVGGGLLLVWLALVAALWLGRPDDVRVRDALRLLPDLVRLLRRLAADPSVPRGVRIRLWLLLGYLALPLDLVPDFIPVIGYADDAVIVALALRSVTRHAGAEALSRHWPGSPEGLAAVRRLAGISGT</sequence>
<dbReference type="AlphaFoldDB" id="A0A3N0GF62"/>
<keyword evidence="3 5" id="KW-1133">Transmembrane helix</keyword>
<comment type="subcellular location">
    <subcellularLocation>
        <location evidence="1">Endomembrane system</location>
        <topology evidence="1">Multi-pass membrane protein</topology>
    </subcellularLocation>
</comment>
<dbReference type="OrthoDB" id="9804184at2"/>
<dbReference type="Proteomes" id="UP000279994">
    <property type="component" value="Unassembled WGS sequence"/>
</dbReference>
<accession>A0A3N0GF62</accession>
<dbReference type="Pfam" id="PF06803">
    <property type="entry name" value="DUF1232"/>
    <property type="match status" value="1"/>
</dbReference>
<dbReference type="InterPro" id="IPR010652">
    <property type="entry name" value="DUF1232"/>
</dbReference>
<evidence type="ECO:0000256" key="5">
    <source>
        <dbReference type="SAM" id="Phobius"/>
    </source>
</evidence>
<proteinExistence type="predicted"/>
<evidence type="ECO:0000259" key="6">
    <source>
        <dbReference type="Pfam" id="PF06803"/>
    </source>
</evidence>
<dbReference type="EMBL" id="RJSF01000049">
    <property type="protein sequence ID" value="RNM11104.1"/>
    <property type="molecule type" value="Genomic_DNA"/>
</dbReference>
<evidence type="ECO:0000313" key="8">
    <source>
        <dbReference type="Proteomes" id="UP000279994"/>
    </source>
</evidence>
<evidence type="ECO:0000313" key="7">
    <source>
        <dbReference type="EMBL" id="RNM11104.1"/>
    </source>
</evidence>
<keyword evidence="4 5" id="KW-0472">Membrane</keyword>
<evidence type="ECO:0000256" key="4">
    <source>
        <dbReference type="ARBA" id="ARBA00023136"/>
    </source>
</evidence>
<evidence type="ECO:0000256" key="3">
    <source>
        <dbReference type="ARBA" id="ARBA00022989"/>
    </source>
</evidence>
<reference evidence="7 8" key="1">
    <citation type="submission" date="2018-11" db="EMBL/GenBank/DDBJ databases">
        <authorList>
            <person name="Li F."/>
        </authorList>
    </citation>
    <scope>NUCLEOTIDE SEQUENCE [LARGE SCALE GENOMIC DNA]</scope>
    <source>
        <strain evidence="7 8">Gsoil 818</strain>
    </source>
</reference>
<gene>
    <name evidence="7" type="ORF">EFL26_23450</name>
</gene>
<protein>
    <submittedName>
        <fullName evidence="7">DUF1232 domain-containing protein</fullName>
    </submittedName>
</protein>